<comment type="caution">
    <text evidence="1">The sequence shown here is derived from an EMBL/GenBank/DDBJ whole genome shotgun (WGS) entry which is preliminary data.</text>
</comment>
<dbReference type="EMBL" id="VSSQ01109686">
    <property type="protein sequence ID" value="MPN47866.1"/>
    <property type="molecule type" value="Genomic_DNA"/>
</dbReference>
<dbReference type="AlphaFoldDB" id="A0A645IAD6"/>
<name>A0A645IAD6_9ZZZZ</name>
<organism evidence="1">
    <name type="scientific">bioreactor metagenome</name>
    <dbReference type="NCBI Taxonomy" id="1076179"/>
    <lineage>
        <taxon>unclassified sequences</taxon>
        <taxon>metagenomes</taxon>
        <taxon>ecological metagenomes</taxon>
    </lineage>
</organism>
<protein>
    <submittedName>
        <fullName evidence="1">Uncharacterized protein</fullName>
    </submittedName>
</protein>
<evidence type="ECO:0000313" key="1">
    <source>
        <dbReference type="EMBL" id="MPN47866.1"/>
    </source>
</evidence>
<reference evidence="1" key="1">
    <citation type="submission" date="2019-08" db="EMBL/GenBank/DDBJ databases">
        <authorList>
            <person name="Kucharzyk K."/>
            <person name="Murdoch R.W."/>
            <person name="Higgins S."/>
            <person name="Loffler F."/>
        </authorList>
    </citation>
    <scope>NUCLEOTIDE SEQUENCE</scope>
</reference>
<sequence length="155" mass="18148">MIGIRISEKAENGVRLFADVFHCWHNKAIEAIIILVPVCHVLHSCYYKVVLFSCIDHSLNITVAGIFRQKKNICTNVAHQFFVKDIYFFGTERYYSNFPLIPFQRNVNSSVENQCCIFIENFFFQFIIFRLIEIRSNVSLINRIPGCESLIVFRN</sequence>
<accession>A0A645IAD6</accession>
<gene>
    <name evidence="1" type="ORF">SDC9_195470</name>
</gene>
<proteinExistence type="predicted"/>